<protein>
    <submittedName>
        <fullName evidence="2">Diguanylate cyclase with PAS/PAC sensor</fullName>
    </submittedName>
</protein>
<dbReference type="InterPro" id="IPR035965">
    <property type="entry name" value="PAS-like_dom_sf"/>
</dbReference>
<accession>A0A0G1HHD5</accession>
<name>A0A0G1HHD5_9BACT</name>
<reference evidence="2 3" key="1">
    <citation type="journal article" date="2015" name="Nature">
        <title>rRNA introns, odd ribosomes, and small enigmatic genomes across a large radiation of phyla.</title>
        <authorList>
            <person name="Brown C.T."/>
            <person name="Hug L.A."/>
            <person name="Thomas B.C."/>
            <person name="Sharon I."/>
            <person name="Castelle C.J."/>
            <person name="Singh A."/>
            <person name="Wilkins M.J."/>
            <person name="Williams K.H."/>
            <person name="Banfield J.F."/>
        </authorList>
    </citation>
    <scope>NUCLEOTIDE SEQUENCE [LARGE SCALE GENOMIC DNA]</scope>
</reference>
<gene>
    <name evidence="2" type="ORF">UW35_C0017G0013</name>
</gene>
<dbReference type="Proteomes" id="UP000033861">
    <property type="component" value="Unassembled WGS sequence"/>
</dbReference>
<dbReference type="NCBIfam" id="TIGR00229">
    <property type="entry name" value="sensory_box"/>
    <property type="match status" value="1"/>
</dbReference>
<evidence type="ECO:0000256" key="1">
    <source>
        <dbReference type="SAM" id="Coils"/>
    </source>
</evidence>
<sequence length="250" mass="29341">MLLEVKCNNDCFWSLMPYNFRQLPFIESMNKTGLSSNAEITLLKKRIAVLEEMNSHYKEMEGKVSEARLYAENIVETVRDPLLIMDGELKVFSANKAFFETFKVKSEETLGQFIYDLGNGQWNIPELKKLLREIITKRNTLDDYEMEHNFETIGRKTMLLNARRIPPTPAKPRIILLSIEDITERRSVQQQIKIGLQQKVEERTKELDIVNQKLKEKIVDLEIINKAAIGRELKMIELKKEIERLRNREV</sequence>
<organism evidence="2 3">
    <name type="scientific">Candidatus Collierbacteria bacterium GW2011_GWF2_44_15</name>
    <dbReference type="NCBI Taxonomy" id="1618404"/>
    <lineage>
        <taxon>Bacteria</taxon>
        <taxon>Candidatus Collieribacteriota</taxon>
    </lineage>
</organism>
<dbReference type="AlphaFoldDB" id="A0A0G1HHD5"/>
<dbReference type="EMBL" id="LCHZ01000017">
    <property type="protein sequence ID" value="KKT46285.1"/>
    <property type="molecule type" value="Genomic_DNA"/>
</dbReference>
<dbReference type="CDD" id="cd00130">
    <property type="entry name" value="PAS"/>
    <property type="match status" value="1"/>
</dbReference>
<comment type="caution">
    <text evidence="2">The sequence shown here is derived from an EMBL/GenBank/DDBJ whole genome shotgun (WGS) entry which is preliminary data.</text>
</comment>
<dbReference type="Gene3D" id="3.30.450.20">
    <property type="entry name" value="PAS domain"/>
    <property type="match status" value="1"/>
</dbReference>
<proteinExistence type="predicted"/>
<keyword evidence="1" id="KW-0175">Coiled coil</keyword>
<feature type="coiled-coil region" evidence="1">
    <location>
        <begin position="197"/>
        <end position="248"/>
    </location>
</feature>
<evidence type="ECO:0000313" key="3">
    <source>
        <dbReference type="Proteomes" id="UP000033861"/>
    </source>
</evidence>
<evidence type="ECO:0000313" key="2">
    <source>
        <dbReference type="EMBL" id="KKT46285.1"/>
    </source>
</evidence>
<dbReference type="InterPro" id="IPR000014">
    <property type="entry name" value="PAS"/>
</dbReference>
<dbReference type="SUPFAM" id="SSF55785">
    <property type="entry name" value="PYP-like sensor domain (PAS domain)"/>
    <property type="match status" value="1"/>
</dbReference>
<dbReference type="STRING" id="1618404.UW35_C0017G0013"/>